<evidence type="ECO:0000313" key="2">
    <source>
        <dbReference type="EMBL" id="KAJ7773997.1"/>
    </source>
</evidence>
<dbReference type="Proteomes" id="UP001215598">
    <property type="component" value="Unassembled WGS sequence"/>
</dbReference>
<protein>
    <submittedName>
        <fullName evidence="2">Uncharacterized protein</fullName>
    </submittedName>
</protein>
<feature type="compositionally biased region" description="Gly residues" evidence="1">
    <location>
        <begin position="227"/>
        <end position="237"/>
    </location>
</feature>
<reference evidence="2" key="1">
    <citation type="submission" date="2023-03" db="EMBL/GenBank/DDBJ databases">
        <title>Massive genome expansion in bonnet fungi (Mycena s.s.) driven by repeated elements and novel gene families across ecological guilds.</title>
        <authorList>
            <consortium name="Lawrence Berkeley National Laboratory"/>
            <person name="Harder C.B."/>
            <person name="Miyauchi S."/>
            <person name="Viragh M."/>
            <person name="Kuo A."/>
            <person name="Thoen E."/>
            <person name="Andreopoulos B."/>
            <person name="Lu D."/>
            <person name="Skrede I."/>
            <person name="Drula E."/>
            <person name="Henrissat B."/>
            <person name="Morin E."/>
            <person name="Kohler A."/>
            <person name="Barry K."/>
            <person name="LaButti K."/>
            <person name="Morin E."/>
            <person name="Salamov A."/>
            <person name="Lipzen A."/>
            <person name="Mereny Z."/>
            <person name="Hegedus B."/>
            <person name="Baldrian P."/>
            <person name="Stursova M."/>
            <person name="Weitz H."/>
            <person name="Taylor A."/>
            <person name="Grigoriev I.V."/>
            <person name="Nagy L.G."/>
            <person name="Martin F."/>
            <person name="Kauserud H."/>
        </authorList>
    </citation>
    <scope>NUCLEOTIDE SEQUENCE</scope>
    <source>
        <strain evidence="2">CBHHK182m</strain>
    </source>
</reference>
<comment type="caution">
    <text evidence="2">The sequence shown here is derived from an EMBL/GenBank/DDBJ whole genome shotgun (WGS) entry which is preliminary data.</text>
</comment>
<accession>A0AAD7JXQ2</accession>
<evidence type="ECO:0000313" key="3">
    <source>
        <dbReference type="Proteomes" id="UP001215598"/>
    </source>
</evidence>
<dbReference type="EMBL" id="JARKIB010000012">
    <property type="protein sequence ID" value="KAJ7773997.1"/>
    <property type="molecule type" value="Genomic_DNA"/>
</dbReference>
<keyword evidence="3" id="KW-1185">Reference proteome</keyword>
<sequence>MGNSCGRYTTCAYAALPAASPDHLAQSTGRASTPPGPCLPIRNAASQRKSHASPHLGIPAAEGEKKKHSLRKHINRARHMRRHPAPASPQRLMSARTIWCMRSALHATLHVHAAADDLQQLARIEPLLHKVVGAPRACGAVQVDRGGVGGVPVLRRAVGGVGRDGGEGHECGGVELFALFGEVEGVGRGGGEEGGEGGGVGGAGGGEGCAGGGGEAGVGACDEGGGVRGGGRGGGGAEGEEGGEGLECGDGGEGGEGEGVVGAGIALAGVARRWHGACVDYVVVESLDVEG</sequence>
<feature type="compositionally biased region" description="Gly residues" evidence="1">
    <location>
        <begin position="245"/>
        <end position="254"/>
    </location>
</feature>
<feature type="region of interest" description="Disordered" evidence="1">
    <location>
        <begin position="24"/>
        <end position="69"/>
    </location>
</feature>
<name>A0AAD7JXQ2_9AGAR</name>
<evidence type="ECO:0000256" key="1">
    <source>
        <dbReference type="SAM" id="MobiDB-lite"/>
    </source>
</evidence>
<proteinExistence type="predicted"/>
<feature type="region of interest" description="Disordered" evidence="1">
    <location>
        <begin position="227"/>
        <end position="254"/>
    </location>
</feature>
<organism evidence="2 3">
    <name type="scientific">Mycena metata</name>
    <dbReference type="NCBI Taxonomy" id="1033252"/>
    <lineage>
        <taxon>Eukaryota</taxon>
        <taxon>Fungi</taxon>
        <taxon>Dikarya</taxon>
        <taxon>Basidiomycota</taxon>
        <taxon>Agaricomycotina</taxon>
        <taxon>Agaricomycetes</taxon>
        <taxon>Agaricomycetidae</taxon>
        <taxon>Agaricales</taxon>
        <taxon>Marasmiineae</taxon>
        <taxon>Mycenaceae</taxon>
        <taxon>Mycena</taxon>
    </lineage>
</organism>
<gene>
    <name evidence="2" type="ORF">B0H16DRAFT_1763568</name>
</gene>
<dbReference type="AlphaFoldDB" id="A0AAD7JXQ2"/>